<reference evidence="1" key="1">
    <citation type="journal article" date="2023" name="G3 (Bethesda)">
        <title>A reference genome for the long-term kleptoplast-retaining sea slug Elysia crispata morphotype clarki.</title>
        <authorList>
            <person name="Eastman K.E."/>
            <person name="Pendleton A.L."/>
            <person name="Shaikh M.A."/>
            <person name="Suttiyut T."/>
            <person name="Ogas R."/>
            <person name="Tomko P."/>
            <person name="Gavelis G."/>
            <person name="Widhalm J.R."/>
            <person name="Wisecaver J.H."/>
        </authorList>
    </citation>
    <scope>NUCLEOTIDE SEQUENCE</scope>
    <source>
        <strain evidence="1">ECLA1</strain>
    </source>
</reference>
<dbReference type="Proteomes" id="UP001283361">
    <property type="component" value="Unassembled WGS sequence"/>
</dbReference>
<organism evidence="1 2">
    <name type="scientific">Elysia crispata</name>
    <name type="common">lettuce slug</name>
    <dbReference type="NCBI Taxonomy" id="231223"/>
    <lineage>
        <taxon>Eukaryota</taxon>
        <taxon>Metazoa</taxon>
        <taxon>Spiralia</taxon>
        <taxon>Lophotrochozoa</taxon>
        <taxon>Mollusca</taxon>
        <taxon>Gastropoda</taxon>
        <taxon>Heterobranchia</taxon>
        <taxon>Euthyneura</taxon>
        <taxon>Panpulmonata</taxon>
        <taxon>Sacoglossa</taxon>
        <taxon>Placobranchoidea</taxon>
        <taxon>Plakobranchidae</taxon>
        <taxon>Elysia</taxon>
    </lineage>
</organism>
<evidence type="ECO:0000313" key="1">
    <source>
        <dbReference type="EMBL" id="KAK3718459.1"/>
    </source>
</evidence>
<dbReference type="EMBL" id="JAWDGP010007437">
    <property type="protein sequence ID" value="KAK3718459.1"/>
    <property type="molecule type" value="Genomic_DNA"/>
</dbReference>
<proteinExistence type="predicted"/>
<evidence type="ECO:0000313" key="2">
    <source>
        <dbReference type="Proteomes" id="UP001283361"/>
    </source>
</evidence>
<comment type="caution">
    <text evidence="1">The sequence shown here is derived from an EMBL/GenBank/DDBJ whole genome shotgun (WGS) entry which is preliminary data.</text>
</comment>
<accession>A0AAE0XVW5</accession>
<sequence length="88" mass="10042">MRARTSPRVDWSSTRWYRGTTPEYKTELRGFQTSFGELNNCRNPDGFRANVCARPVVSQISFVQHASGSWGLVKAALAIVLYEELCNW</sequence>
<name>A0AAE0XVW5_9GAST</name>
<keyword evidence="2" id="KW-1185">Reference proteome</keyword>
<protein>
    <submittedName>
        <fullName evidence="1">Uncharacterized protein</fullName>
    </submittedName>
</protein>
<gene>
    <name evidence="1" type="ORF">RRG08_006837</name>
</gene>
<dbReference type="AlphaFoldDB" id="A0AAE0XVW5"/>